<sequence length="243" mass="26561">MPQDGSGDTPVIEFRNISRVYGTGEAEVRALDGVDLKIHHGEFVAIMGPSGSGKSTAMNVIGCLDSPTGGEYLFNGVDVAGLSQDQRALLRRHYLGFVFQGFNLLPRTPALENVELPLIYKGIPPEERRARAMEALEQVGLAQRAAHDPSELSGGQQQRVAIARALAASSEVLLADEPTGNLDSHRSVEIMELLVKLRAERNLTIVMVTHEDDMAAFADRLIWMVDGRVERDEPTRKEVPHVG</sequence>
<dbReference type="EMBL" id="SSMD01000001">
    <property type="protein sequence ID" value="THD76274.1"/>
    <property type="molecule type" value="Genomic_DNA"/>
</dbReference>
<dbReference type="InterPro" id="IPR027417">
    <property type="entry name" value="P-loop_NTPase"/>
</dbReference>
<keyword evidence="4 7" id="KW-0067">ATP-binding</keyword>
<dbReference type="InterPro" id="IPR015854">
    <property type="entry name" value="ABC_transpr_LolD-like"/>
</dbReference>
<evidence type="ECO:0000256" key="4">
    <source>
        <dbReference type="ARBA" id="ARBA00022840"/>
    </source>
</evidence>
<protein>
    <submittedName>
        <fullName evidence="7">ABC transporter ATP-binding protein</fullName>
    </submittedName>
</protein>
<dbReference type="Pfam" id="PF00005">
    <property type="entry name" value="ABC_tran"/>
    <property type="match status" value="1"/>
</dbReference>
<evidence type="ECO:0000256" key="3">
    <source>
        <dbReference type="ARBA" id="ARBA00022741"/>
    </source>
</evidence>
<dbReference type="InterPro" id="IPR017871">
    <property type="entry name" value="ABC_transporter-like_CS"/>
</dbReference>
<dbReference type="InterPro" id="IPR003439">
    <property type="entry name" value="ABC_transporter-like_ATP-bd"/>
</dbReference>
<dbReference type="PROSITE" id="PS50893">
    <property type="entry name" value="ABC_TRANSPORTER_2"/>
    <property type="match status" value="1"/>
</dbReference>
<dbReference type="GO" id="GO:0016887">
    <property type="term" value="F:ATP hydrolysis activity"/>
    <property type="evidence" value="ECO:0007669"/>
    <property type="project" value="InterPro"/>
</dbReference>
<evidence type="ECO:0000256" key="5">
    <source>
        <dbReference type="ARBA" id="ARBA00038388"/>
    </source>
</evidence>
<dbReference type="PANTHER" id="PTHR24220">
    <property type="entry name" value="IMPORT ATP-BINDING PROTEIN"/>
    <property type="match status" value="1"/>
</dbReference>
<dbReference type="SMART" id="SM00382">
    <property type="entry name" value="AAA"/>
    <property type="match status" value="1"/>
</dbReference>
<dbReference type="GO" id="GO:0098796">
    <property type="term" value="C:membrane protein complex"/>
    <property type="evidence" value="ECO:0007669"/>
    <property type="project" value="UniProtKB-ARBA"/>
</dbReference>
<evidence type="ECO:0000256" key="1">
    <source>
        <dbReference type="ARBA" id="ARBA00022448"/>
    </source>
</evidence>
<accession>A0A4S3MEZ5</accession>
<dbReference type="CDD" id="cd03255">
    <property type="entry name" value="ABC_MJ0796_LolCDE_FtsE"/>
    <property type="match status" value="1"/>
</dbReference>
<dbReference type="InterPro" id="IPR017911">
    <property type="entry name" value="MacB-like_ATP-bd"/>
</dbReference>
<comment type="caution">
    <text evidence="7">The sequence shown here is derived from an EMBL/GenBank/DDBJ whole genome shotgun (WGS) entry which is preliminary data.</text>
</comment>
<keyword evidence="8" id="KW-1185">Reference proteome</keyword>
<dbReference type="PANTHER" id="PTHR24220:SF86">
    <property type="entry name" value="ABC TRANSPORTER ABCH.1"/>
    <property type="match status" value="1"/>
</dbReference>
<organism evidence="7 8">
    <name type="scientific">Thalassobius vesicularis</name>
    <dbReference type="NCBI Taxonomy" id="1294297"/>
    <lineage>
        <taxon>Bacteria</taxon>
        <taxon>Pseudomonadati</taxon>
        <taxon>Pseudomonadota</taxon>
        <taxon>Alphaproteobacteria</taxon>
        <taxon>Rhodobacterales</taxon>
        <taxon>Roseobacteraceae</taxon>
        <taxon>Thalassovita</taxon>
    </lineage>
</organism>
<gene>
    <name evidence="7" type="ORF">E7681_00055</name>
</gene>
<keyword evidence="1" id="KW-0813">Transport</keyword>
<dbReference type="PROSITE" id="PS00211">
    <property type="entry name" value="ABC_TRANSPORTER_1"/>
    <property type="match status" value="1"/>
</dbReference>
<dbReference type="Gene3D" id="3.40.50.300">
    <property type="entry name" value="P-loop containing nucleotide triphosphate hydrolases"/>
    <property type="match status" value="1"/>
</dbReference>
<dbReference type="GO" id="GO:0005524">
    <property type="term" value="F:ATP binding"/>
    <property type="evidence" value="ECO:0007669"/>
    <property type="project" value="UniProtKB-KW"/>
</dbReference>
<keyword evidence="3" id="KW-0547">Nucleotide-binding</keyword>
<keyword evidence="2" id="KW-0472">Membrane</keyword>
<dbReference type="FunFam" id="3.40.50.300:FF:000032">
    <property type="entry name" value="Export ABC transporter ATP-binding protein"/>
    <property type="match status" value="1"/>
</dbReference>
<evidence type="ECO:0000313" key="8">
    <source>
        <dbReference type="Proteomes" id="UP000306113"/>
    </source>
</evidence>
<dbReference type="InterPro" id="IPR003593">
    <property type="entry name" value="AAA+_ATPase"/>
</dbReference>
<evidence type="ECO:0000313" key="7">
    <source>
        <dbReference type="EMBL" id="THD76274.1"/>
    </source>
</evidence>
<keyword evidence="2" id="KW-0997">Cell inner membrane</keyword>
<dbReference type="OrthoDB" id="9787227at2"/>
<proteinExistence type="inferred from homology"/>
<dbReference type="GO" id="GO:0022857">
    <property type="term" value="F:transmembrane transporter activity"/>
    <property type="evidence" value="ECO:0007669"/>
    <property type="project" value="TreeGrafter"/>
</dbReference>
<dbReference type="Proteomes" id="UP000306113">
    <property type="component" value="Unassembled WGS sequence"/>
</dbReference>
<reference evidence="7 8" key="1">
    <citation type="submission" date="2019-04" db="EMBL/GenBank/DDBJ databases">
        <title>Draft genome sequence of Youngimonas vesicularis.</title>
        <authorList>
            <person name="Hameed A."/>
        </authorList>
    </citation>
    <scope>NUCLEOTIDE SEQUENCE [LARGE SCALE GENOMIC DNA]</scope>
    <source>
        <strain evidence="7 8">CC-AMW-E</strain>
    </source>
</reference>
<dbReference type="SUPFAM" id="SSF52540">
    <property type="entry name" value="P-loop containing nucleoside triphosphate hydrolases"/>
    <property type="match status" value="1"/>
</dbReference>
<keyword evidence="2" id="KW-1003">Cell membrane</keyword>
<dbReference type="GO" id="GO:0005886">
    <property type="term" value="C:plasma membrane"/>
    <property type="evidence" value="ECO:0007669"/>
    <property type="project" value="TreeGrafter"/>
</dbReference>
<feature type="domain" description="ABC transporter" evidence="6">
    <location>
        <begin position="12"/>
        <end position="242"/>
    </location>
</feature>
<dbReference type="RefSeq" id="WP_136337220.1">
    <property type="nucleotide sequence ID" value="NZ_SSMD01000001.1"/>
</dbReference>
<evidence type="ECO:0000259" key="6">
    <source>
        <dbReference type="PROSITE" id="PS50893"/>
    </source>
</evidence>
<comment type="similarity">
    <text evidence="5">Belongs to the ABC transporter superfamily. Macrolide exporter (TC 3.A.1.122) family.</text>
</comment>
<dbReference type="AlphaFoldDB" id="A0A4S3MEZ5"/>
<name>A0A4S3MEZ5_9RHOB</name>
<evidence type="ECO:0000256" key="2">
    <source>
        <dbReference type="ARBA" id="ARBA00022519"/>
    </source>
</evidence>